<evidence type="ECO:0000313" key="2">
    <source>
        <dbReference type="Proteomes" id="UP000241158"/>
    </source>
</evidence>
<proteinExistence type="predicted"/>
<dbReference type="Proteomes" id="UP000241158">
    <property type="component" value="Unassembled WGS sequence"/>
</dbReference>
<dbReference type="EMBL" id="PGGN01000003">
    <property type="protein sequence ID" value="PSH57176.1"/>
    <property type="molecule type" value="Genomic_DNA"/>
</dbReference>
<sequence length="66" mass="7058">MPARPIRRLKPGLFAGPEQDAIVTDLLVFTPLEKKGLVKAAFVSSVDGLIVDSRMFLGSSSARSIS</sequence>
<gene>
    <name evidence="1" type="ORF">CU100_18190</name>
</gene>
<reference evidence="2" key="1">
    <citation type="submission" date="2017-11" db="EMBL/GenBank/DDBJ databases">
        <authorList>
            <person name="Kuznetsova I."/>
            <person name="Sazanova A."/>
            <person name="Chirak E."/>
            <person name="Safronova V."/>
            <person name="Willems A."/>
        </authorList>
    </citation>
    <scope>NUCLEOTIDE SEQUENCE [LARGE SCALE GENOMIC DNA]</scope>
    <source>
        <strain evidence="2">PEPV15</strain>
    </source>
</reference>
<accession>A0A2P7ASI7</accession>
<name>A0A2P7ASI7_9HYPH</name>
<dbReference type="AlphaFoldDB" id="A0A2P7ASI7"/>
<evidence type="ECO:0000313" key="1">
    <source>
        <dbReference type="EMBL" id="PSH57176.1"/>
    </source>
</evidence>
<organism evidence="1 2">
    <name type="scientific">Phyllobacterium endophyticum</name>
    <dbReference type="NCBI Taxonomy" id="1149773"/>
    <lineage>
        <taxon>Bacteria</taxon>
        <taxon>Pseudomonadati</taxon>
        <taxon>Pseudomonadota</taxon>
        <taxon>Alphaproteobacteria</taxon>
        <taxon>Hyphomicrobiales</taxon>
        <taxon>Phyllobacteriaceae</taxon>
        <taxon>Phyllobacterium</taxon>
    </lineage>
</organism>
<protein>
    <submittedName>
        <fullName evidence="1">Uncharacterized protein</fullName>
    </submittedName>
</protein>
<comment type="caution">
    <text evidence="1">The sequence shown here is derived from an EMBL/GenBank/DDBJ whole genome shotgun (WGS) entry which is preliminary data.</text>
</comment>
<keyword evidence="2" id="KW-1185">Reference proteome</keyword>